<dbReference type="GO" id="GO:0004134">
    <property type="term" value="F:4-alpha-glucanotransferase activity"/>
    <property type="evidence" value="ECO:0007669"/>
    <property type="project" value="UniProtKB-EC"/>
</dbReference>
<dbReference type="EMBL" id="JRYO01000089">
    <property type="protein sequence ID" value="KHE92812.1"/>
    <property type="molecule type" value="Genomic_DNA"/>
</dbReference>
<comment type="similarity">
    <text evidence="2 10">Belongs to the disproportionating enzyme family.</text>
</comment>
<dbReference type="NCBIfam" id="NF011080">
    <property type="entry name" value="PRK14508.1-3"/>
    <property type="match status" value="1"/>
</dbReference>
<dbReference type="GO" id="GO:0005975">
    <property type="term" value="P:carbohydrate metabolic process"/>
    <property type="evidence" value="ECO:0007669"/>
    <property type="project" value="InterPro"/>
</dbReference>
<accession>A0A0B0EIC6</accession>
<keyword evidence="6 10" id="KW-0808">Transferase</keyword>
<evidence type="ECO:0000256" key="6">
    <source>
        <dbReference type="ARBA" id="ARBA00022679"/>
    </source>
</evidence>
<evidence type="ECO:0000256" key="3">
    <source>
        <dbReference type="ARBA" id="ARBA00012560"/>
    </source>
</evidence>
<dbReference type="Gene3D" id="3.20.20.80">
    <property type="entry name" value="Glycosidases"/>
    <property type="match status" value="1"/>
</dbReference>
<evidence type="ECO:0000256" key="5">
    <source>
        <dbReference type="ARBA" id="ARBA00022676"/>
    </source>
</evidence>
<evidence type="ECO:0000256" key="8">
    <source>
        <dbReference type="ARBA" id="ARBA00031423"/>
    </source>
</evidence>
<dbReference type="InterPro" id="IPR003385">
    <property type="entry name" value="Glyco_hydro_77"/>
</dbReference>
<dbReference type="Pfam" id="PF02446">
    <property type="entry name" value="Glyco_hydro_77"/>
    <property type="match status" value="1"/>
</dbReference>
<dbReference type="Proteomes" id="UP000030652">
    <property type="component" value="Unassembled WGS sequence"/>
</dbReference>
<dbReference type="EC" id="2.4.1.25" evidence="3 10"/>
<protein>
    <recommendedName>
        <fullName evidence="4 10">4-alpha-glucanotransferase</fullName>
        <ecNumber evidence="3 10">2.4.1.25</ecNumber>
    </recommendedName>
    <alternativeName>
        <fullName evidence="8 10">Amylomaltase</fullName>
    </alternativeName>
    <alternativeName>
        <fullName evidence="9 10">Disproportionating enzyme</fullName>
    </alternativeName>
</protein>
<comment type="caution">
    <text evidence="11">The sequence shown here is derived from an EMBL/GenBank/DDBJ whole genome shotgun (WGS) entry which is preliminary data.</text>
</comment>
<gene>
    <name evidence="11" type="ORF">SCABRO_01420</name>
</gene>
<keyword evidence="7 10" id="KW-0119">Carbohydrate metabolism</keyword>
<name>A0A0B0EIC6_9BACT</name>
<dbReference type="AlphaFoldDB" id="A0A0B0EIC6"/>
<evidence type="ECO:0000256" key="2">
    <source>
        <dbReference type="ARBA" id="ARBA00005684"/>
    </source>
</evidence>
<evidence type="ECO:0000256" key="9">
    <source>
        <dbReference type="ARBA" id="ARBA00031501"/>
    </source>
</evidence>
<dbReference type="SUPFAM" id="SSF51445">
    <property type="entry name" value="(Trans)glycosidases"/>
    <property type="match status" value="1"/>
</dbReference>
<proteinExistence type="inferred from homology"/>
<organism evidence="11 12">
    <name type="scientific">Candidatus Scalindua brodae</name>
    <dbReference type="NCBI Taxonomy" id="237368"/>
    <lineage>
        <taxon>Bacteria</taxon>
        <taxon>Pseudomonadati</taxon>
        <taxon>Planctomycetota</taxon>
        <taxon>Candidatus Brocadiia</taxon>
        <taxon>Candidatus Brocadiales</taxon>
        <taxon>Candidatus Scalinduaceae</taxon>
        <taxon>Candidatus Scalindua</taxon>
    </lineage>
</organism>
<evidence type="ECO:0000313" key="11">
    <source>
        <dbReference type="EMBL" id="KHE92812.1"/>
    </source>
</evidence>
<dbReference type="PATRIC" id="fig|237368.3.peg.1554"/>
<dbReference type="NCBIfam" id="TIGR00217">
    <property type="entry name" value="malQ"/>
    <property type="match status" value="1"/>
</dbReference>
<dbReference type="PANTHER" id="PTHR32438">
    <property type="entry name" value="4-ALPHA-GLUCANOTRANSFERASE DPE1, CHLOROPLASTIC/AMYLOPLASTIC"/>
    <property type="match status" value="1"/>
</dbReference>
<comment type="catalytic activity">
    <reaction evidence="1 10">
        <text>Transfers a segment of a (1-&gt;4)-alpha-D-glucan to a new position in an acceptor, which may be glucose or a (1-&gt;4)-alpha-D-glucan.</text>
        <dbReference type="EC" id="2.4.1.25"/>
    </reaction>
</comment>
<evidence type="ECO:0000256" key="4">
    <source>
        <dbReference type="ARBA" id="ARBA00020295"/>
    </source>
</evidence>
<dbReference type="PANTHER" id="PTHR32438:SF5">
    <property type="entry name" value="4-ALPHA-GLUCANOTRANSFERASE DPE1, CHLOROPLASTIC_AMYLOPLASTIC"/>
    <property type="match status" value="1"/>
</dbReference>
<keyword evidence="5 10" id="KW-0328">Glycosyltransferase</keyword>
<sequence>MDKRGNGLLLHITSLPSSYGIGDIGSEAYKFVNFLAETSQSFWQILPLNQTCAAYGNSPYSSFSAYAGNTLLISPDLMVEDGILLKSDIEDHPSFSRESVDYEAVTKYKKEIFRIAFEKNKGNLAEHHEFNKFCDENSYWLDDYSLFVSIKNHFNNVEWNNWPEHIRDRRDEDLKEWKERLRENILRENFLQYLFFKQWYSLKDYCESKGILIIGDLPIYVNCDSADVWANPEIFKLNDEKKPVFVAGVPPDYFSSTGQLWGHPVYDWTVLKETGYIWWIKRIEHNLKFFHMFRLDHFRGFIDYWEIHADEKFATNGRWVKAPARDFFNTLANYFDRLPIIAEDLGIITPDVRAVMDQFGFPGMRVLLFAFGEDLPSNPYAPHNYIKNCVAYTGTHDNNTARGWFNNETSAEDRKRIFDYIGHEVSEDQIHWELIKLVMSSVADMVIIPMQDVLGLEENSRTNIPASSEGNWGWRLLTEKLTPLITKKLSEMTRIYGRG</sequence>
<dbReference type="eggNOG" id="COG1640">
    <property type="taxonomic scope" value="Bacteria"/>
</dbReference>
<reference evidence="11 12" key="1">
    <citation type="submission" date="2014-10" db="EMBL/GenBank/DDBJ databases">
        <title>Draft genome of anammox bacterium scalindua brodae, obtained using differential coverage binning of sequence data from two enrichment reactors.</title>
        <authorList>
            <person name="Speth D.R."/>
            <person name="Russ L."/>
            <person name="Kartal B."/>
            <person name="Op den Camp H.J."/>
            <person name="Dutilh B.E."/>
            <person name="Jetten M.S."/>
        </authorList>
    </citation>
    <scope>NUCLEOTIDE SEQUENCE [LARGE SCALE GENOMIC DNA]</scope>
    <source>
        <strain evidence="11">RU1</strain>
    </source>
</reference>
<evidence type="ECO:0000256" key="7">
    <source>
        <dbReference type="ARBA" id="ARBA00023277"/>
    </source>
</evidence>
<dbReference type="InterPro" id="IPR017853">
    <property type="entry name" value="GH"/>
</dbReference>
<evidence type="ECO:0000256" key="10">
    <source>
        <dbReference type="RuleBase" id="RU361207"/>
    </source>
</evidence>
<evidence type="ECO:0000256" key="1">
    <source>
        <dbReference type="ARBA" id="ARBA00000439"/>
    </source>
</evidence>
<evidence type="ECO:0000313" key="12">
    <source>
        <dbReference type="Proteomes" id="UP000030652"/>
    </source>
</evidence>